<comment type="caution">
    <text evidence="1">The sequence shown here is derived from an EMBL/GenBank/DDBJ whole genome shotgun (WGS) entry which is preliminary data.</text>
</comment>
<dbReference type="AlphaFoldDB" id="A0A7W2F5B8"/>
<accession>A0A7W2F5B8</accession>
<reference evidence="1 2" key="1">
    <citation type="submission" date="2020-07" db="EMBL/GenBank/DDBJ databases">
        <title>Novel species isolated from subtropical streams in China.</title>
        <authorList>
            <person name="Lu H."/>
        </authorList>
    </citation>
    <scope>NUCLEOTIDE SEQUENCE [LARGE SCALE GENOMIC DNA]</scope>
    <source>
        <strain evidence="1 2">LX47W</strain>
    </source>
</reference>
<protein>
    <submittedName>
        <fullName evidence="1">Uncharacterized protein</fullName>
    </submittedName>
</protein>
<evidence type="ECO:0000313" key="1">
    <source>
        <dbReference type="EMBL" id="MBA5685435.1"/>
    </source>
</evidence>
<gene>
    <name evidence="1" type="ORF">H3H39_00005</name>
</gene>
<dbReference type="Proteomes" id="UP000573499">
    <property type="component" value="Unassembled WGS sequence"/>
</dbReference>
<dbReference type="RefSeq" id="WP_182151230.1">
    <property type="nucleotide sequence ID" value="NZ_JACEZU010000001.1"/>
</dbReference>
<proteinExistence type="predicted"/>
<sequence length="68" mass="8127">MEYQPTHVIHLPLADFTNLEFHLLDTRPGVKPDAFVKELILHWLKIDMERFELRTNGQPVRGFQWKNV</sequence>
<keyword evidence="2" id="KW-1185">Reference proteome</keyword>
<evidence type="ECO:0000313" key="2">
    <source>
        <dbReference type="Proteomes" id="UP000573499"/>
    </source>
</evidence>
<name>A0A7W2F5B8_9BURK</name>
<organism evidence="1 2">
    <name type="scientific">Rugamonas apoptosis</name>
    <dbReference type="NCBI Taxonomy" id="2758570"/>
    <lineage>
        <taxon>Bacteria</taxon>
        <taxon>Pseudomonadati</taxon>
        <taxon>Pseudomonadota</taxon>
        <taxon>Betaproteobacteria</taxon>
        <taxon>Burkholderiales</taxon>
        <taxon>Oxalobacteraceae</taxon>
        <taxon>Telluria group</taxon>
        <taxon>Rugamonas</taxon>
    </lineage>
</organism>
<dbReference type="EMBL" id="JACEZU010000001">
    <property type="protein sequence ID" value="MBA5685435.1"/>
    <property type="molecule type" value="Genomic_DNA"/>
</dbReference>